<organism evidence="2 3">
    <name type="scientific">Agromyces ramosus</name>
    <dbReference type="NCBI Taxonomy" id="33879"/>
    <lineage>
        <taxon>Bacteria</taxon>
        <taxon>Bacillati</taxon>
        <taxon>Actinomycetota</taxon>
        <taxon>Actinomycetes</taxon>
        <taxon>Micrococcales</taxon>
        <taxon>Microbacteriaceae</taxon>
        <taxon>Agromyces</taxon>
    </lineage>
</organism>
<reference evidence="2 3" key="1">
    <citation type="submission" date="2023-07" db="EMBL/GenBank/DDBJ databases">
        <title>Comparative genomics of wheat-associated soil bacteria to identify genetic determinants of phenazine resistance.</title>
        <authorList>
            <person name="Mouncey N."/>
        </authorList>
    </citation>
    <scope>NUCLEOTIDE SEQUENCE [LARGE SCALE GENOMIC DNA]</scope>
    <source>
        <strain evidence="2 3">V3I3</strain>
    </source>
</reference>
<feature type="transmembrane region" description="Helical" evidence="1">
    <location>
        <begin position="95"/>
        <end position="115"/>
    </location>
</feature>
<accession>A0ABU0R521</accession>
<evidence type="ECO:0000313" key="2">
    <source>
        <dbReference type="EMBL" id="MDQ0893178.1"/>
    </source>
</evidence>
<evidence type="ECO:0000256" key="1">
    <source>
        <dbReference type="SAM" id="Phobius"/>
    </source>
</evidence>
<evidence type="ECO:0000313" key="3">
    <source>
        <dbReference type="Proteomes" id="UP001239083"/>
    </source>
</evidence>
<gene>
    <name evidence="2" type="ORF">QFZ26_000733</name>
</gene>
<dbReference type="EMBL" id="JAUSYY010000001">
    <property type="protein sequence ID" value="MDQ0893178.1"/>
    <property type="molecule type" value="Genomic_DNA"/>
</dbReference>
<keyword evidence="1" id="KW-1133">Transmembrane helix</keyword>
<protein>
    <submittedName>
        <fullName evidence="2">Uncharacterized protein</fullName>
    </submittedName>
</protein>
<keyword evidence="3" id="KW-1185">Reference proteome</keyword>
<feature type="transmembrane region" description="Helical" evidence="1">
    <location>
        <begin position="135"/>
        <end position="156"/>
    </location>
</feature>
<feature type="transmembrane region" description="Helical" evidence="1">
    <location>
        <begin position="168"/>
        <end position="195"/>
    </location>
</feature>
<keyword evidence="1" id="KW-0812">Transmembrane</keyword>
<sequence length="198" mass="19904">MSSVQSVVGSQGVGSTTASTTATVTAVLGMLGLLAFAAVNVQFEGTNHFADGPLAGYASGLTVMNWLVVSLKLFGAVVLMLSVSKRATAFAPNTMALLLWGAFGTFAIYALGTIGEAAALATGIAGGPDDIDAPGVVYLLGTVFFAACFGVAASSYSRRTRWRPAPIVAGLLGAPILLAGILVLVPTLLVALGVMPAL</sequence>
<proteinExistence type="predicted"/>
<feature type="transmembrane region" description="Helical" evidence="1">
    <location>
        <begin position="21"/>
        <end position="43"/>
    </location>
</feature>
<name>A0ABU0R521_9MICO</name>
<comment type="caution">
    <text evidence="2">The sequence shown here is derived from an EMBL/GenBank/DDBJ whole genome shotgun (WGS) entry which is preliminary data.</text>
</comment>
<feature type="transmembrane region" description="Helical" evidence="1">
    <location>
        <begin position="63"/>
        <end position="83"/>
    </location>
</feature>
<keyword evidence="1" id="KW-0472">Membrane</keyword>
<dbReference type="RefSeq" id="WP_307039406.1">
    <property type="nucleotide sequence ID" value="NZ_JAUSYY010000001.1"/>
</dbReference>
<dbReference type="Proteomes" id="UP001239083">
    <property type="component" value="Unassembled WGS sequence"/>
</dbReference>